<name>A0A2S3YQ53_9HYPH</name>
<dbReference type="Pfam" id="PF00565">
    <property type="entry name" value="SNase"/>
    <property type="match status" value="1"/>
</dbReference>
<sequence>MKSRRFVPALLAAAVAAFPLDRAHSAAHITGRATVIDGDTIEIRGQRIRLHGVDAPESWRKCEDGDGGSYRCGKEAAFALERFLAAPRPTRCEILDRDRYDRFVGVCFRADGREVNRWLVESGNAVNWGRYSKGSYAGVQRAARSNGAGIWRGEFELPCQTRAARAKRDASC</sequence>
<dbReference type="AlphaFoldDB" id="A0A2S3YQ53"/>
<dbReference type="Proteomes" id="UP000237511">
    <property type="component" value="Unassembled WGS sequence"/>
</dbReference>
<dbReference type="RefSeq" id="WP_097527942.1">
    <property type="nucleotide sequence ID" value="NZ_LODU01000022.1"/>
</dbReference>
<dbReference type="Gene3D" id="2.40.50.90">
    <property type="match status" value="1"/>
</dbReference>
<evidence type="ECO:0000259" key="1">
    <source>
        <dbReference type="PROSITE" id="PS50830"/>
    </source>
</evidence>
<evidence type="ECO:0000313" key="2">
    <source>
        <dbReference type="EMBL" id="POH33198.1"/>
    </source>
</evidence>
<dbReference type="PROSITE" id="PS50830">
    <property type="entry name" value="TNASE_3"/>
    <property type="match status" value="1"/>
</dbReference>
<reference evidence="2 3" key="1">
    <citation type="journal article" date="2014" name="Syst. Appl. Microbiol.">
        <title>Microsymbionts of Phaseolus vulgaris in acid and alkaline soils of Mexico.</title>
        <authorList>
            <person name="Verastegui-Valdes M.M."/>
            <person name="Zhang Y.J."/>
            <person name="Rivera-Orduna F.N."/>
            <person name="Cheng H.P."/>
            <person name="Sui X.H."/>
            <person name="Wang E.T."/>
        </authorList>
    </citation>
    <scope>NUCLEOTIDE SEQUENCE [LARGE SCALE GENOMIC DNA]</scope>
    <source>
        <strain evidence="2 3">FG01</strain>
    </source>
</reference>
<dbReference type="SMART" id="SM00318">
    <property type="entry name" value="SNc"/>
    <property type="match status" value="1"/>
</dbReference>
<dbReference type="InterPro" id="IPR016071">
    <property type="entry name" value="Staphylococal_nuclease_OB-fold"/>
</dbReference>
<feature type="domain" description="TNase-like" evidence="1">
    <location>
        <begin position="35"/>
        <end position="153"/>
    </location>
</feature>
<proteinExistence type="predicted"/>
<accession>A0A2S3YQ53</accession>
<organism evidence="2 3">
    <name type="scientific">Sinorhizobium americanum</name>
    <dbReference type="NCBI Taxonomy" id="194963"/>
    <lineage>
        <taxon>Bacteria</taxon>
        <taxon>Pseudomonadati</taxon>
        <taxon>Pseudomonadota</taxon>
        <taxon>Alphaproteobacteria</taxon>
        <taxon>Hyphomicrobiales</taxon>
        <taxon>Rhizobiaceae</taxon>
        <taxon>Sinorhizobium/Ensifer group</taxon>
        <taxon>Sinorhizobium</taxon>
    </lineage>
</organism>
<evidence type="ECO:0000313" key="3">
    <source>
        <dbReference type="Proteomes" id="UP000237511"/>
    </source>
</evidence>
<gene>
    <name evidence="2" type="ORF">ATY31_11095</name>
</gene>
<dbReference type="PANTHER" id="PTHR12302">
    <property type="entry name" value="EBNA2 BINDING PROTEIN P100"/>
    <property type="match status" value="1"/>
</dbReference>
<comment type="caution">
    <text evidence="2">The sequence shown here is derived from an EMBL/GenBank/DDBJ whole genome shotgun (WGS) entry which is preliminary data.</text>
</comment>
<dbReference type="InterPro" id="IPR035437">
    <property type="entry name" value="SNase_OB-fold_sf"/>
</dbReference>
<protein>
    <submittedName>
        <fullName evidence="2">Nuclease</fullName>
    </submittedName>
</protein>
<dbReference type="PANTHER" id="PTHR12302:SF26">
    <property type="entry name" value="BLR1266 PROTEIN"/>
    <property type="match status" value="1"/>
</dbReference>
<dbReference type="SUPFAM" id="SSF50199">
    <property type="entry name" value="Staphylococcal nuclease"/>
    <property type="match status" value="1"/>
</dbReference>
<dbReference type="EMBL" id="LODU01000022">
    <property type="protein sequence ID" value="POH33198.1"/>
    <property type="molecule type" value="Genomic_DNA"/>
</dbReference>